<dbReference type="Gene3D" id="3.30.450.40">
    <property type="match status" value="1"/>
</dbReference>
<evidence type="ECO:0000313" key="2">
    <source>
        <dbReference type="EMBL" id="PZQ77221.1"/>
    </source>
</evidence>
<evidence type="ECO:0000259" key="1">
    <source>
        <dbReference type="SMART" id="SM00065"/>
    </source>
</evidence>
<dbReference type="PANTHER" id="PTHR43102:SF2">
    <property type="entry name" value="GAF DOMAIN-CONTAINING PROTEIN"/>
    <property type="match status" value="1"/>
</dbReference>
<dbReference type="InterPro" id="IPR003018">
    <property type="entry name" value="GAF"/>
</dbReference>
<feature type="domain" description="GAF" evidence="1">
    <location>
        <begin position="33"/>
        <end position="175"/>
    </location>
</feature>
<dbReference type="PANTHER" id="PTHR43102">
    <property type="entry name" value="SLR1143 PROTEIN"/>
    <property type="match status" value="1"/>
</dbReference>
<comment type="caution">
    <text evidence="2">The sequence shown here is derived from an EMBL/GenBank/DDBJ whole genome shotgun (WGS) entry which is preliminary data.</text>
</comment>
<sequence length="176" mass="19517">MARASRPERPSGQDFEAELARLQVATADGGSGGLSMLLSPVLRLVREHLGMDVVFVAQFVGENSVFRHVEARPGRRVMAVGEACARERSYCQRVVDGRLPPLERNVPAREDFSRLPTFDFPIGSYLSVPLRLQGGRIYGVLCCFSFAPNEDLGQRDLRRLEMAAQLATRLIEELGT</sequence>
<dbReference type="EMBL" id="QFPP01000027">
    <property type="protein sequence ID" value="PZQ77221.1"/>
    <property type="molecule type" value="Genomic_DNA"/>
</dbReference>
<accession>A0A2W5QFE4</accession>
<protein>
    <recommendedName>
        <fullName evidence="1">GAF domain-containing protein</fullName>
    </recommendedName>
</protein>
<dbReference type="Pfam" id="PF01590">
    <property type="entry name" value="GAF"/>
    <property type="match status" value="1"/>
</dbReference>
<name>A0A2W5QFE4_VARPD</name>
<dbReference type="Proteomes" id="UP000249135">
    <property type="component" value="Unassembled WGS sequence"/>
</dbReference>
<dbReference type="InterPro" id="IPR029016">
    <property type="entry name" value="GAF-like_dom_sf"/>
</dbReference>
<proteinExistence type="predicted"/>
<evidence type="ECO:0000313" key="3">
    <source>
        <dbReference type="Proteomes" id="UP000249135"/>
    </source>
</evidence>
<dbReference type="AlphaFoldDB" id="A0A2W5QFE4"/>
<organism evidence="2 3">
    <name type="scientific">Variovorax paradoxus</name>
    <dbReference type="NCBI Taxonomy" id="34073"/>
    <lineage>
        <taxon>Bacteria</taxon>
        <taxon>Pseudomonadati</taxon>
        <taxon>Pseudomonadota</taxon>
        <taxon>Betaproteobacteria</taxon>
        <taxon>Burkholderiales</taxon>
        <taxon>Comamonadaceae</taxon>
        <taxon>Variovorax</taxon>
    </lineage>
</organism>
<dbReference type="SMART" id="SM00065">
    <property type="entry name" value="GAF"/>
    <property type="match status" value="1"/>
</dbReference>
<dbReference type="SUPFAM" id="SSF55781">
    <property type="entry name" value="GAF domain-like"/>
    <property type="match status" value="1"/>
</dbReference>
<reference evidence="2 3" key="1">
    <citation type="submission" date="2017-08" db="EMBL/GenBank/DDBJ databases">
        <title>Infants hospitalized years apart are colonized by the same room-sourced microbial strains.</title>
        <authorList>
            <person name="Brooks B."/>
            <person name="Olm M.R."/>
            <person name="Firek B.A."/>
            <person name="Baker R."/>
            <person name="Thomas B.C."/>
            <person name="Morowitz M.J."/>
            <person name="Banfield J.F."/>
        </authorList>
    </citation>
    <scope>NUCLEOTIDE SEQUENCE [LARGE SCALE GENOMIC DNA]</scope>
    <source>
        <strain evidence="2">S2_005_003_R2_41</strain>
    </source>
</reference>
<gene>
    <name evidence="2" type="ORF">DI563_04465</name>
</gene>